<name>A0A923I180_9BURK</name>
<feature type="transmembrane region" description="Helical" evidence="1">
    <location>
        <begin position="85"/>
        <end position="109"/>
    </location>
</feature>
<dbReference type="PANTHER" id="PTHR38034:SF1">
    <property type="entry name" value="INNER MEMBRANE PROTEIN YPJD"/>
    <property type="match status" value="1"/>
</dbReference>
<feature type="domain" description="Cytochrome c assembly protein" evidence="2">
    <location>
        <begin position="28"/>
        <end position="263"/>
    </location>
</feature>
<proteinExistence type="predicted"/>
<evidence type="ECO:0000256" key="1">
    <source>
        <dbReference type="SAM" id="Phobius"/>
    </source>
</evidence>
<organism evidence="3 4">
    <name type="scientific">Undibacterium rugosum</name>
    <dbReference type="NCBI Taxonomy" id="2762291"/>
    <lineage>
        <taxon>Bacteria</taxon>
        <taxon>Pseudomonadati</taxon>
        <taxon>Pseudomonadota</taxon>
        <taxon>Betaproteobacteria</taxon>
        <taxon>Burkholderiales</taxon>
        <taxon>Oxalobacteraceae</taxon>
        <taxon>Undibacterium</taxon>
    </lineage>
</organism>
<dbReference type="GO" id="GO:0020037">
    <property type="term" value="F:heme binding"/>
    <property type="evidence" value="ECO:0007669"/>
    <property type="project" value="InterPro"/>
</dbReference>
<accession>A0A923I180</accession>
<dbReference type="Proteomes" id="UP000612361">
    <property type="component" value="Unassembled WGS sequence"/>
</dbReference>
<dbReference type="RefSeq" id="WP_186880878.1">
    <property type="nucleotide sequence ID" value="NZ_JACOGG010000006.1"/>
</dbReference>
<evidence type="ECO:0000259" key="2">
    <source>
        <dbReference type="Pfam" id="PF01578"/>
    </source>
</evidence>
<dbReference type="EMBL" id="JACOGG010000006">
    <property type="protein sequence ID" value="MBC3935177.1"/>
    <property type="molecule type" value="Genomic_DNA"/>
</dbReference>
<evidence type="ECO:0000313" key="4">
    <source>
        <dbReference type="Proteomes" id="UP000612361"/>
    </source>
</evidence>
<keyword evidence="1" id="KW-0472">Membrane</keyword>
<dbReference type="GO" id="GO:0017004">
    <property type="term" value="P:cytochrome complex assembly"/>
    <property type="evidence" value="ECO:0007669"/>
    <property type="project" value="InterPro"/>
</dbReference>
<keyword evidence="4" id="KW-1185">Reference proteome</keyword>
<evidence type="ECO:0000313" key="3">
    <source>
        <dbReference type="EMBL" id="MBC3935177.1"/>
    </source>
</evidence>
<feature type="transmembrane region" description="Helical" evidence="1">
    <location>
        <begin position="174"/>
        <end position="197"/>
    </location>
</feature>
<dbReference type="AlphaFoldDB" id="A0A923I180"/>
<sequence>MQIYLPILSAALYLAALLLPLRQVRAAAALTAVAWLVHAISLCSHVFTGDALRVGFAVMLSAALWMTVSAYVLENRSFALGGLKILLLPPAMLAVSLTALFPGSLIPLAGKTQMFPWHVAIALLAYSTLTIAAFHAAIMSLQDKHLHKLRAQPVSPWLNQLLDQLPALLTMEKVLFRLITVGFVLLTLTVFSGIVFSEQVLGIAFKWDHKTVLSLFSWALFGTLLLGRQWRGWRGKTVLSFTLSGFLVLLLAYVGSRFVLEVLLHRSLV</sequence>
<keyword evidence="1" id="KW-0812">Transmembrane</keyword>
<comment type="caution">
    <text evidence="3">The sequence shown here is derived from an EMBL/GenBank/DDBJ whole genome shotgun (WGS) entry which is preliminary data.</text>
</comment>
<feature type="transmembrane region" description="Helical" evidence="1">
    <location>
        <begin position="238"/>
        <end position="260"/>
    </location>
</feature>
<dbReference type="Pfam" id="PF01578">
    <property type="entry name" value="Cytochrom_C_asm"/>
    <property type="match status" value="1"/>
</dbReference>
<protein>
    <submittedName>
        <fullName evidence="3">Cytochrome c biogenesis protein CcsA</fullName>
    </submittedName>
</protein>
<gene>
    <name evidence="3" type="primary">ccsA</name>
    <name evidence="3" type="ORF">H8K47_07390</name>
</gene>
<dbReference type="PANTHER" id="PTHR38034">
    <property type="entry name" value="INNER MEMBRANE PROTEIN YPJD"/>
    <property type="match status" value="1"/>
</dbReference>
<reference evidence="3" key="1">
    <citation type="submission" date="2020-08" db="EMBL/GenBank/DDBJ databases">
        <title>Novel species isolated from subtropical streams in China.</title>
        <authorList>
            <person name="Lu H."/>
        </authorList>
    </citation>
    <scope>NUCLEOTIDE SEQUENCE</scope>
    <source>
        <strain evidence="3">CY7W</strain>
    </source>
</reference>
<keyword evidence="1" id="KW-1133">Transmembrane helix</keyword>
<feature type="transmembrane region" description="Helical" evidence="1">
    <location>
        <begin position="209"/>
        <end position="226"/>
    </location>
</feature>
<dbReference type="InterPro" id="IPR052372">
    <property type="entry name" value="YpjD/HemX"/>
</dbReference>
<feature type="transmembrane region" description="Helical" evidence="1">
    <location>
        <begin position="55"/>
        <end position="73"/>
    </location>
</feature>
<feature type="transmembrane region" description="Helical" evidence="1">
    <location>
        <begin position="115"/>
        <end position="138"/>
    </location>
</feature>
<dbReference type="InterPro" id="IPR002541">
    <property type="entry name" value="Cyt_c_assembly"/>
</dbReference>